<comment type="caution">
    <text evidence="2">The sequence shown here is derived from an EMBL/GenBank/DDBJ whole genome shotgun (WGS) entry which is preliminary data.</text>
</comment>
<protein>
    <submittedName>
        <fullName evidence="2">Uncharacterized protein</fullName>
    </submittedName>
</protein>
<proteinExistence type="predicted"/>
<feature type="transmembrane region" description="Helical" evidence="1">
    <location>
        <begin position="102"/>
        <end position="121"/>
    </location>
</feature>
<sequence>MEIGTQGLENKRGKRQIKRWYSWIGYAALFWSVIYGIMNFYWLLGGEGYPFIQEERTGVFSALFTYLPVQAGSAVFCVLCILGIFFSIAMLKEWGRKVSPRFIVFFSWGFAVFLLLLIPDYRLIAAMAYAFLFKFPFGWQILNQVVCLIGGLLWVFAIISYQRKVRNACRDCGRKENGKPIVLIRWTKWLIYVAAIAPLPYAIIRFSWALGIPLGVERQMLEDLAKVNPMATLTEWVFGGLCIGGGLLTLGLIQKWGEVFPNWFPFIGGKRVPVLMAVIPASVVAIALTSAGFIFTFGFFAVTLQLVPAQGIVLSEIVGTVGPMLFWIPWGVALGLSTISYYYRRRGQCEYCGRND</sequence>
<feature type="transmembrane region" description="Helical" evidence="1">
    <location>
        <begin position="141"/>
        <end position="161"/>
    </location>
</feature>
<feature type="transmembrane region" description="Helical" evidence="1">
    <location>
        <begin position="324"/>
        <end position="343"/>
    </location>
</feature>
<feature type="transmembrane region" description="Helical" evidence="1">
    <location>
        <begin position="20"/>
        <end position="43"/>
    </location>
</feature>
<feature type="transmembrane region" description="Helical" evidence="1">
    <location>
        <begin position="189"/>
        <end position="216"/>
    </location>
</feature>
<evidence type="ECO:0000313" key="2">
    <source>
        <dbReference type="EMBL" id="RDW18103.1"/>
    </source>
</evidence>
<feature type="transmembrane region" description="Helical" evidence="1">
    <location>
        <begin position="274"/>
        <end position="304"/>
    </location>
</feature>
<gene>
    <name evidence="2" type="ORF">CWR48_10940</name>
</gene>
<accession>A0A3D8PPT8</accession>
<evidence type="ECO:0000313" key="3">
    <source>
        <dbReference type="Proteomes" id="UP000257143"/>
    </source>
</evidence>
<dbReference type="Proteomes" id="UP000257143">
    <property type="component" value="Unassembled WGS sequence"/>
</dbReference>
<dbReference type="RefSeq" id="WP_115773285.1">
    <property type="nucleotide sequence ID" value="NZ_PIOC01000017.1"/>
</dbReference>
<dbReference type="EMBL" id="PIOC01000017">
    <property type="protein sequence ID" value="RDW18103.1"/>
    <property type="molecule type" value="Genomic_DNA"/>
</dbReference>
<name>A0A3D8PPT8_9BACI</name>
<reference evidence="3" key="1">
    <citation type="submission" date="2017-11" db="EMBL/GenBank/DDBJ databases">
        <authorList>
            <person name="Zhu W."/>
        </authorList>
    </citation>
    <scope>NUCLEOTIDE SEQUENCE [LARGE SCALE GENOMIC DNA]</scope>
    <source>
        <strain evidence="3">CAU 1183</strain>
    </source>
</reference>
<keyword evidence="1" id="KW-0472">Membrane</keyword>
<evidence type="ECO:0000256" key="1">
    <source>
        <dbReference type="SAM" id="Phobius"/>
    </source>
</evidence>
<keyword evidence="1" id="KW-0812">Transmembrane</keyword>
<keyword evidence="3" id="KW-1185">Reference proteome</keyword>
<dbReference type="AlphaFoldDB" id="A0A3D8PPT8"/>
<dbReference type="OrthoDB" id="2717873at2"/>
<keyword evidence="1" id="KW-1133">Transmembrane helix</keyword>
<feature type="transmembrane region" description="Helical" evidence="1">
    <location>
        <begin position="63"/>
        <end position="90"/>
    </location>
</feature>
<feature type="transmembrane region" description="Helical" evidence="1">
    <location>
        <begin position="236"/>
        <end position="253"/>
    </location>
</feature>
<organism evidence="2 3">
    <name type="scientific">Oceanobacillus arenosus</name>
    <dbReference type="NCBI Taxonomy" id="1229153"/>
    <lineage>
        <taxon>Bacteria</taxon>
        <taxon>Bacillati</taxon>
        <taxon>Bacillota</taxon>
        <taxon>Bacilli</taxon>
        <taxon>Bacillales</taxon>
        <taxon>Bacillaceae</taxon>
        <taxon>Oceanobacillus</taxon>
    </lineage>
</organism>